<dbReference type="Proteomes" id="UP001201262">
    <property type="component" value="Unassembled WGS sequence"/>
</dbReference>
<proteinExistence type="predicted"/>
<name>A0AAD4PTG8_9EURO</name>
<keyword evidence="3" id="KW-1185">Reference proteome</keyword>
<gene>
    <name evidence="2" type="ORF">BGW36DRAFT_59550</name>
</gene>
<feature type="region of interest" description="Disordered" evidence="1">
    <location>
        <begin position="1"/>
        <end position="29"/>
    </location>
</feature>
<evidence type="ECO:0000313" key="2">
    <source>
        <dbReference type="EMBL" id="KAH8690771.1"/>
    </source>
</evidence>
<protein>
    <submittedName>
        <fullName evidence="2">Uncharacterized protein</fullName>
    </submittedName>
</protein>
<dbReference type="AlphaFoldDB" id="A0AAD4PTG8"/>
<feature type="compositionally biased region" description="Basic and acidic residues" evidence="1">
    <location>
        <begin position="1"/>
        <end position="14"/>
    </location>
</feature>
<dbReference type="GeneID" id="70252746"/>
<dbReference type="RefSeq" id="XP_046066967.1">
    <property type="nucleotide sequence ID" value="XM_046222459.1"/>
</dbReference>
<sequence length="177" mass="19975">MKDNELRVPLDRNSKATGSNQAIPPPERMVDAGKGEVYIGQSRIELHKNRVEEAVLKQLGYPYFEDGEFFIISKPPWEEVRKEVLKLSPALRHKLKFTLARAQARITQSSQSPLPDIPAVSANSSRVLSVKRTISEDCTQNHGNEPPLKLLCLEIESRRRTGLRVDHLIRGSRASAR</sequence>
<organism evidence="2 3">
    <name type="scientific">Talaromyces proteolyticus</name>
    <dbReference type="NCBI Taxonomy" id="1131652"/>
    <lineage>
        <taxon>Eukaryota</taxon>
        <taxon>Fungi</taxon>
        <taxon>Dikarya</taxon>
        <taxon>Ascomycota</taxon>
        <taxon>Pezizomycotina</taxon>
        <taxon>Eurotiomycetes</taxon>
        <taxon>Eurotiomycetidae</taxon>
        <taxon>Eurotiales</taxon>
        <taxon>Trichocomaceae</taxon>
        <taxon>Talaromyces</taxon>
        <taxon>Talaromyces sect. Bacilispori</taxon>
    </lineage>
</organism>
<comment type="caution">
    <text evidence="2">The sequence shown here is derived from an EMBL/GenBank/DDBJ whole genome shotgun (WGS) entry which is preliminary data.</text>
</comment>
<accession>A0AAD4PTG8</accession>
<reference evidence="2" key="1">
    <citation type="submission" date="2021-12" db="EMBL/GenBank/DDBJ databases">
        <title>Convergent genome expansion in fungi linked to evolution of root-endophyte symbiosis.</title>
        <authorList>
            <consortium name="DOE Joint Genome Institute"/>
            <person name="Ke Y.-H."/>
            <person name="Bonito G."/>
            <person name="Liao H.-L."/>
            <person name="Looney B."/>
            <person name="Rojas-Flechas A."/>
            <person name="Nash J."/>
            <person name="Hameed K."/>
            <person name="Schadt C."/>
            <person name="Martin F."/>
            <person name="Crous P.W."/>
            <person name="Miettinen O."/>
            <person name="Magnuson J.K."/>
            <person name="Labbe J."/>
            <person name="Jacobson D."/>
            <person name="Doktycz M.J."/>
            <person name="Veneault-Fourrey C."/>
            <person name="Kuo A."/>
            <person name="Mondo S."/>
            <person name="Calhoun S."/>
            <person name="Riley R."/>
            <person name="Ohm R."/>
            <person name="LaButti K."/>
            <person name="Andreopoulos B."/>
            <person name="Pangilinan J."/>
            <person name="Nolan M."/>
            <person name="Tritt A."/>
            <person name="Clum A."/>
            <person name="Lipzen A."/>
            <person name="Daum C."/>
            <person name="Barry K."/>
            <person name="Grigoriev I.V."/>
            <person name="Vilgalys R."/>
        </authorList>
    </citation>
    <scope>NUCLEOTIDE SEQUENCE</scope>
    <source>
        <strain evidence="2">PMI_201</strain>
    </source>
</reference>
<evidence type="ECO:0000256" key="1">
    <source>
        <dbReference type="SAM" id="MobiDB-lite"/>
    </source>
</evidence>
<dbReference type="EMBL" id="JAJTJA010000013">
    <property type="protein sequence ID" value="KAH8690771.1"/>
    <property type="molecule type" value="Genomic_DNA"/>
</dbReference>
<evidence type="ECO:0000313" key="3">
    <source>
        <dbReference type="Proteomes" id="UP001201262"/>
    </source>
</evidence>